<dbReference type="RefSeq" id="WP_264227205.1">
    <property type="nucleotide sequence ID" value="NZ_CP107716.1"/>
</dbReference>
<protein>
    <submittedName>
        <fullName evidence="1">Uncharacterized protein</fullName>
    </submittedName>
</protein>
<dbReference type="Proteomes" id="UP001163882">
    <property type="component" value="Chromosome"/>
</dbReference>
<dbReference type="EMBL" id="CP107716">
    <property type="protein sequence ID" value="UYQ73646.1"/>
    <property type="molecule type" value="Genomic_DNA"/>
</dbReference>
<gene>
    <name evidence="1" type="ORF">OF122_07790</name>
</gene>
<organism evidence="1 2">
    <name type="scientific">Pelagibacterium flavum</name>
    <dbReference type="NCBI Taxonomy" id="2984530"/>
    <lineage>
        <taxon>Bacteria</taxon>
        <taxon>Pseudomonadati</taxon>
        <taxon>Pseudomonadota</taxon>
        <taxon>Alphaproteobacteria</taxon>
        <taxon>Hyphomicrobiales</taxon>
        <taxon>Devosiaceae</taxon>
        <taxon>Pelagibacterium</taxon>
    </lineage>
</organism>
<sequence length="256" mass="28191">MNANFNTGSLTVVGETGRFPKIELIEPNGYGYIVFALEVDHSRLPFYLTQSAGKRRLLEDLKGMAVNIGGLDGVQKAVVFKALIVPPGEGRYKKARPDVPQARFDVVVLIETGTPERARALIATPEFAALEKRGRAGAKRAEVIVGQNARRIGPVDHSRDGVFLFNYFLAESGEQNLAVWEYTAGWFADQTGLDNSTLVLPDAEHSGGLTLINHCRWDRLGDVLPSLLFKRSFRDYVLANFDANRTAPMPVLYGLA</sequence>
<evidence type="ECO:0000313" key="2">
    <source>
        <dbReference type="Proteomes" id="UP001163882"/>
    </source>
</evidence>
<accession>A0ABY6IT50</accession>
<keyword evidence="2" id="KW-1185">Reference proteome</keyword>
<proteinExistence type="predicted"/>
<reference evidence="1" key="1">
    <citation type="submission" date="2022-10" db="EMBL/GenBank/DDBJ databases">
        <title>YIM 151497 complete genome.</title>
        <authorList>
            <person name="Chen X."/>
        </authorList>
    </citation>
    <scope>NUCLEOTIDE SEQUENCE</scope>
    <source>
        <strain evidence="1">YIM 151497</strain>
    </source>
</reference>
<evidence type="ECO:0000313" key="1">
    <source>
        <dbReference type="EMBL" id="UYQ73646.1"/>
    </source>
</evidence>
<name>A0ABY6IT50_9HYPH</name>